<feature type="transmembrane region" description="Helical" evidence="5">
    <location>
        <begin position="6"/>
        <end position="27"/>
    </location>
</feature>
<dbReference type="SUPFAM" id="SSF51735">
    <property type="entry name" value="NAD(P)-binding Rossmann-fold domains"/>
    <property type="match status" value="1"/>
</dbReference>
<keyword evidence="3" id="KW-0520">NAD</keyword>
<evidence type="ECO:0000259" key="6">
    <source>
        <dbReference type="Pfam" id="PF03446"/>
    </source>
</evidence>
<gene>
    <name evidence="8" type="ORF">SAMN04487861_10781</name>
</gene>
<dbReference type="GO" id="GO:0016491">
    <property type="term" value="F:oxidoreductase activity"/>
    <property type="evidence" value="ECO:0007669"/>
    <property type="project" value="UniProtKB-KW"/>
</dbReference>
<proteinExistence type="inferred from homology"/>
<evidence type="ECO:0000313" key="9">
    <source>
        <dbReference type="Proteomes" id="UP000183639"/>
    </source>
</evidence>
<dbReference type="EMBL" id="FOQK01000007">
    <property type="protein sequence ID" value="SFH88944.1"/>
    <property type="molecule type" value="Genomic_DNA"/>
</dbReference>
<dbReference type="Gene3D" id="3.40.50.720">
    <property type="entry name" value="NAD(P)-binding Rossmann-like Domain"/>
    <property type="match status" value="1"/>
</dbReference>
<keyword evidence="5" id="KW-1133">Transmembrane helix</keyword>
<evidence type="ECO:0000259" key="7">
    <source>
        <dbReference type="Pfam" id="PF14833"/>
    </source>
</evidence>
<keyword evidence="2" id="KW-0560">Oxidoreductase</keyword>
<dbReference type="GO" id="GO:0050661">
    <property type="term" value="F:NADP binding"/>
    <property type="evidence" value="ECO:0007669"/>
    <property type="project" value="InterPro"/>
</dbReference>
<keyword evidence="5" id="KW-0812">Transmembrane</keyword>
<dbReference type="AlphaFoldDB" id="A0A1I3DQC5"/>
<dbReference type="PANTHER" id="PTHR43060:SF15">
    <property type="entry name" value="3-HYDROXYISOBUTYRATE DEHYDROGENASE-LIKE 1, MITOCHONDRIAL-RELATED"/>
    <property type="match status" value="1"/>
</dbReference>
<protein>
    <submittedName>
        <fullName evidence="8">3-hydroxyisobutyrate dehydrogenase</fullName>
    </submittedName>
</protein>
<dbReference type="Pfam" id="PF03446">
    <property type="entry name" value="NAD_binding_2"/>
    <property type="match status" value="1"/>
</dbReference>
<feature type="active site" evidence="4">
    <location>
        <position position="173"/>
    </location>
</feature>
<evidence type="ECO:0000256" key="2">
    <source>
        <dbReference type="ARBA" id="ARBA00023002"/>
    </source>
</evidence>
<evidence type="ECO:0000256" key="3">
    <source>
        <dbReference type="ARBA" id="ARBA00023027"/>
    </source>
</evidence>
<evidence type="ECO:0000256" key="4">
    <source>
        <dbReference type="PIRSR" id="PIRSR000103-1"/>
    </source>
</evidence>
<evidence type="ECO:0000256" key="1">
    <source>
        <dbReference type="ARBA" id="ARBA00009080"/>
    </source>
</evidence>
<evidence type="ECO:0000313" key="8">
    <source>
        <dbReference type="EMBL" id="SFH88944.1"/>
    </source>
</evidence>
<dbReference type="InterPro" id="IPR036291">
    <property type="entry name" value="NAD(P)-bd_dom_sf"/>
</dbReference>
<keyword evidence="5" id="KW-0472">Membrane</keyword>
<dbReference type="InterPro" id="IPR006115">
    <property type="entry name" value="6PGDH_NADP-bd"/>
</dbReference>
<reference evidence="8 9" key="1">
    <citation type="submission" date="2016-10" db="EMBL/GenBank/DDBJ databases">
        <authorList>
            <person name="de Groot N.N."/>
        </authorList>
    </citation>
    <scope>NUCLEOTIDE SEQUENCE [LARGE SCALE GENOMIC DNA]</scope>
    <source>
        <strain evidence="8 9">Z108</strain>
    </source>
</reference>
<feature type="domain" description="3-hydroxyisobutyrate dehydrogenase-like NAD-binding" evidence="7">
    <location>
        <begin position="167"/>
        <end position="287"/>
    </location>
</feature>
<accession>A0A1I3DQC5</accession>
<dbReference type="Pfam" id="PF14833">
    <property type="entry name" value="NAD_binding_11"/>
    <property type="match status" value="1"/>
</dbReference>
<dbReference type="GO" id="GO:0051287">
    <property type="term" value="F:NAD binding"/>
    <property type="evidence" value="ECO:0007669"/>
    <property type="project" value="InterPro"/>
</dbReference>
<dbReference type="Proteomes" id="UP000183639">
    <property type="component" value="Unassembled WGS sequence"/>
</dbReference>
<feature type="domain" description="6-phosphogluconate dehydrogenase NADP-binding" evidence="6">
    <location>
        <begin position="5"/>
        <end position="164"/>
    </location>
</feature>
<name>A0A1I3DQC5_SELRU</name>
<dbReference type="InterPro" id="IPR015815">
    <property type="entry name" value="HIBADH-related"/>
</dbReference>
<dbReference type="InterPro" id="IPR029154">
    <property type="entry name" value="HIBADH-like_NADP-bd"/>
</dbReference>
<dbReference type="Gene3D" id="1.10.1040.10">
    <property type="entry name" value="N-(1-d-carboxylethyl)-l-norvaline Dehydrogenase, domain 2"/>
    <property type="match status" value="1"/>
</dbReference>
<sequence>MSIENIGFIGTGIMGAAMAGHLLAAGFKVSVYNRTKSKAEGLIAQGAKWCESPGACARGQDVVITIVGYPKDVEEVYLGADGVLANAKAGAYVVDMTTSSPILAEKIYVAAREKGIHGVDAPVTGGDTGAKNASLSILVGGDESSFQALKPVFAVLGKNLVYMGSAGAGQKAKACNQIAIAGALAGACEAYAYAKASGIDLEKTYQAISAGAAGSFQMSNVVRRGLNGDFEPGFMLKHFGKDLAIGTETSAAYGAALPVLAQVLGEVRQMERLGEGDKGTQSLLHYYGIKA</sequence>
<dbReference type="InterPro" id="IPR013328">
    <property type="entry name" value="6PGD_dom2"/>
</dbReference>
<dbReference type="PIRSF" id="PIRSF000103">
    <property type="entry name" value="HIBADH"/>
    <property type="match status" value="1"/>
</dbReference>
<evidence type="ECO:0000256" key="5">
    <source>
        <dbReference type="SAM" id="Phobius"/>
    </source>
</evidence>
<dbReference type="SUPFAM" id="SSF48179">
    <property type="entry name" value="6-phosphogluconate dehydrogenase C-terminal domain-like"/>
    <property type="match status" value="1"/>
</dbReference>
<organism evidence="8 9">
    <name type="scientific">Selenomonas ruminantium</name>
    <dbReference type="NCBI Taxonomy" id="971"/>
    <lineage>
        <taxon>Bacteria</taxon>
        <taxon>Bacillati</taxon>
        <taxon>Bacillota</taxon>
        <taxon>Negativicutes</taxon>
        <taxon>Selenomonadales</taxon>
        <taxon>Selenomonadaceae</taxon>
        <taxon>Selenomonas</taxon>
    </lineage>
</organism>
<dbReference type="PANTHER" id="PTHR43060">
    <property type="entry name" value="3-HYDROXYISOBUTYRATE DEHYDROGENASE-LIKE 1, MITOCHONDRIAL-RELATED"/>
    <property type="match status" value="1"/>
</dbReference>
<dbReference type="InterPro" id="IPR008927">
    <property type="entry name" value="6-PGluconate_DH-like_C_sf"/>
</dbReference>
<comment type="similarity">
    <text evidence="1">Belongs to the HIBADH-related family.</text>
</comment>